<dbReference type="KEGG" id="mema:MMAB1_0209"/>
<feature type="transmembrane region" description="Helical" evidence="6">
    <location>
        <begin position="266"/>
        <end position="289"/>
    </location>
</feature>
<dbReference type="InterPro" id="IPR042094">
    <property type="entry name" value="T2SS_GspF_sf"/>
</dbReference>
<feature type="transmembrane region" description="Helical" evidence="6">
    <location>
        <begin position="239"/>
        <end position="260"/>
    </location>
</feature>
<evidence type="ECO:0000256" key="3">
    <source>
        <dbReference type="ARBA" id="ARBA00022692"/>
    </source>
</evidence>
<name>A0A0X3BGZ5_9EURY</name>
<sequence length="328" mass="36558">MQVSIKTETIERYTEARWLNEFDDVPVEERTGDEPLVRQLQYYDRVRNLRAFLRHPLRAFLVEPNRTFYVTVPIALAYVLLAFLATPAYTDVEVLIDVLDDHLVVALLVILVPFGIFHGSWQKTVMELEAAIPEFLNRLSGINQVGLTLAQAITIVVRADLGVLSYEIQKIKRDLEWGASIQEALVRFEERIRTPAIARTVTLITKASLMTGDIGDVLTIAARDATMSEILKRERQAEMFIYTLIVYLVFIVFLFVVVVIDTRFLSVLAGVDTLALAGAAGSMPVGNIAVTTFERLLYHACLIQAFFSGLIAGAMGEASLRAGVKHAA</sequence>
<dbReference type="Pfam" id="PF00482">
    <property type="entry name" value="T2SSF"/>
    <property type="match status" value="1"/>
</dbReference>
<dbReference type="GeneID" id="88882397"/>
<dbReference type="PANTHER" id="PTHR35402:SF1">
    <property type="entry name" value="TYPE II SECRETION SYSTEM PROTEIN GSPF DOMAIN-CONTAINING PROTEIN"/>
    <property type="match status" value="1"/>
</dbReference>
<evidence type="ECO:0000313" key="8">
    <source>
        <dbReference type="EMBL" id="CVK31426.1"/>
    </source>
</evidence>
<gene>
    <name evidence="8" type="ORF">MMAB1_0209</name>
</gene>
<evidence type="ECO:0000256" key="5">
    <source>
        <dbReference type="ARBA" id="ARBA00023136"/>
    </source>
</evidence>
<dbReference type="PANTHER" id="PTHR35402">
    <property type="entry name" value="INTEGRAL MEMBRANE PROTEIN-RELATED"/>
    <property type="match status" value="1"/>
</dbReference>
<comment type="subcellular location">
    <subcellularLocation>
        <location evidence="1">Cell membrane</location>
        <topology evidence="1">Multi-pass membrane protein</topology>
    </subcellularLocation>
</comment>
<dbReference type="Gene3D" id="1.20.81.30">
    <property type="entry name" value="Type II secretion system (T2SS), domain F"/>
    <property type="match status" value="1"/>
</dbReference>
<keyword evidence="2" id="KW-1003">Cell membrane</keyword>
<dbReference type="AlphaFoldDB" id="A0A0X3BGZ5"/>
<keyword evidence="4 6" id="KW-1133">Transmembrane helix</keyword>
<proteinExistence type="predicted"/>
<dbReference type="InterPro" id="IPR056569">
    <property type="entry name" value="ArlJ-like"/>
</dbReference>
<feature type="transmembrane region" description="Helical" evidence="6">
    <location>
        <begin position="102"/>
        <end position="121"/>
    </location>
</feature>
<feature type="transmembrane region" description="Helical" evidence="6">
    <location>
        <begin position="68"/>
        <end position="90"/>
    </location>
</feature>
<accession>A0A0X3BGZ5</accession>
<evidence type="ECO:0000256" key="2">
    <source>
        <dbReference type="ARBA" id="ARBA00022475"/>
    </source>
</evidence>
<keyword evidence="3 6" id="KW-0812">Transmembrane</keyword>
<evidence type="ECO:0000313" key="9">
    <source>
        <dbReference type="Proteomes" id="UP000069850"/>
    </source>
</evidence>
<evidence type="ECO:0000256" key="4">
    <source>
        <dbReference type="ARBA" id="ARBA00022989"/>
    </source>
</evidence>
<feature type="transmembrane region" description="Helical" evidence="6">
    <location>
        <begin position="296"/>
        <end position="315"/>
    </location>
</feature>
<feature type="domain" description="Type II secretion system protein GspF" evidence="7">
    <location>
        <begin position="135"/>
        <end position="260"/>
    </location>
</feature>
<evidence type="ECO:0000256" key="6">
    <source>
        <dbReference type="SAM" id="Phobius"/>
    </source>
</evidence>
<dbReference type="InterPro" id="IPR018076">
    <property type="entry name" value="T2SS_GspF_dom"/>
</dbReference>
<evidence type="ECO:0000259" key="7">
    <source>
        <dbReference type="Pfam" id="PF00482"/>
    </source>
</evidence>
<dbReference type="Proteomes" id="UP000069850">
    <property type="component" value="Chromosome 1"/>
</dbReference>
<keyword evidence="5 6" id="KW-0472">Membrane</keyword>
<dbReference type="RefSeq" id="WP_337589770.1">
    <property type="nucleotide sequence ID" value="NZ_LT158599.1"/>
</dbReference>
<dbReference type="EMBL" id="LT158599">
    <property type="protein sequence ID" value="CVK31426.1"/>
    <property type="molecule type" value="Genomic_DNA"/>
</dbReference>
<organism evidence="8 9">
    <name type="scientific">Methanoculleus bourgensis</name>
    <dbReference type="NCBI Taxonomy" id="83986"/>
    <lineage>
        <taxon>Archaea</taxon>
        <taxon>Methanobacteriati</taxon>
        <taxon>Methanobacteriota</taxon>
        <taxon>Stenosarchaea group</taxon>
        <taxon>Methanomicrobia</taxon>
        <taxon>Methanomicrobiales</taxon>
        <taxon>Methanomicrobiaceae</taxon>
        <taxon>Methanoculleus</taxon>
    </lineage>
</organism>
<protein>
    <recommendedName>
        <fullName evidence="7">Type II secretion system protein GspF domain-containing protein</fullName>
    </recommendedName>
</protein>
<dbReference type="GO" id="GO:0005886">
    <property type="term" value="C:plasma membrane"/>
    <property type="evidence" value="ECO:0007669"/>
    <property type="project" value="UniProtKB-SubCell"/>
</dbReference>
<evidence type="ECO:0000256" key="1">
    <source>
        <dbReference type="ARBA" id="ARBA00004651"/>
    </source>
</evidence>
<reference evidence="8 9" key="1">
    <citation type="submission" date="2016-01" db="EMBL/GenBank/DDBJ databases">
        <authorList>
            <person name="Manzoor S."/>
        </authorList>
    </citation>
    <scope>NUCLEOTIDE SEQUENCE [LARGE SCALE GENOMIC DNA]</scope>
    <source>
        <strain evidence="8">Methanoculleus sp MAB1</strain>
    </source>
</reference>